<sequence length="162" mass="16591">MNKRSVELGVGLLVLMGVVAILFLALKSANLTSSAGSVGQSGYSLTASFDNIGGLKVRAPVRSAGVTVGRVTGIALNPKTFLADVSLEITSGLQFPDDSSIKIQTSGILGDQYLSVEAGGSEANWKPGAKVTRTQSALVLENLIGQFMMSKANEAASSGGSK</sequence>
<protein>
    <submittedName>
        <fullName evidence="1">Outer membrane lipid asymmetry maintenance protein MlaD</fullName>
    </submittedName>
</protein>
<organism evidence="1 2">
    <name type="scientific">Amphibiibacter pelophylacis</name>
    <dbReference type="NCBI Taxonomy" id="1799477"/>
    <lineage>
        <taxon>Bacteria</taxon>
        <taxon>Pseudomonadati</taxon>
        <taxon>Pseudomonadota</taxon>
        <taxon>Betaproteobacteria</taxon>
        <taxon>Burkholderiales</taxon>
        <taxon>Sphaerotilaceae</taxon>
        <taxon>Amphibiibacter</taxon>
    </lineage>
</organism>
<comment type="caution">
    <text evidence="1">The sequence shown here is derived from an EMBL/GenBank/DDBJ whole genome shotgun (WGS) entry which is preliminary data.</text>
</comment>
<accession>A0ACC6P4Q3</accession>
<dbReference type="Proteomes" id="UP001364695">
    <property type="component" value="Unassembled WGS sequence"/>
</dbReference>
<reference evidence="1" key="1">
    <citation type="submission" date="2023-10" db="EMBL/GenBank/DDBJ databases">
        <title>Amphibacter perezi, gen. nov., sp. nov. a novel taxa of the family Comamonadaceae, class Betaproteobacteria isolated from the skin microbiota of Pelophylax perezi from different populations.</title>
        <authorList>
            <person name="Costa S."/>
            <person name="Proenca D.N."/>
            <person name="Lopes I."/>
            <person name="Morais P.V."/>
        </authorList>
    </citation>
    <scope>NUCLEOTIDE SEQUENCE</scope>
    <source>
        <strain evidence="1">SL12-8</strain>
    </source>
</reference>
<gene>
    <name evidence="1" type="primary">mlaD</name>
    <name evidence="1" type="ORF">RV045_12315</name>
</gene>
<keyword evidence="2" id="KW-1185">Reference proteome</keyword>
<evidence type="ECO:0000313" key="2">
    <source>
        <dbReference type="Proteomes" id="UP001364695"/>
    </source>
</evidence>
<name>A0ACC6P4Q3_9BURK</name>
<dbReference type="EMBL" id="JAWDIE010000021">
    <property type="protein sequence ID" value="MEJ7139206.1"/>
    <property type="molecule type" value="Genomic_DNA"/>
</dbReference>
<evidence type="ECO:0000313" key="1">
    <source>
        <dbReference type="EMBL" id="MEJ7139206.1"/>
    </source>
</evidence>
<proteinExistence type="predicted"/>